<evidence type="ECO:0000313" key="1">
    <source>
        <dbReference type="EMBL" id="MBB6634504.1"/>
    </source>
</evidence>
<dbReference type="RefSeq" id="WP_185119743.1">
    <property type="nucleotide sequence ID" value="NZ_JACJVQ010000007.1"/>
</dbReference>
<dbReference type="EMBL" id="JACJVQ010000007">
    <property type="protein sequence ID" value="MBB6634504.1"/>
    <property type="molecule type" value="Genomic_DNA"/>
</dbReference>
<dbReference type="AlphaFoldDB" id="A0A841SRD4"/>
<name>A0A841SRD4_9BACL</name>
<comment type="caution">
    <text evidence="1">The sequence shown here is derived from an EMBL/GenBank/DDBJ whole genome shotgun (WGS) entry which is preliminary data.</text>
</comment>
<dbReference type="PANTHER" id="PTHR40616:SF1">
    <property type="entry name" value="LINALOOL DEHYDRATASE_ISOMERASE DOMAIN-CONTAINING PROTEIN"/>
    <property type="match status" value="1"/>
</dbReference>
<sequence length="572" mass="65217">MSASASGKGADLWANLAERDASYDPEVRLLVRPMTKTYHTSFRQETQPYAHCLYSSAVYALELLDSGIPENQARAEDILGAILPMQDKNPDRPTCGIWPYFHEEPLERMREPDWNYADFIGKKLVLALKRHGDRLRSPALKREMAEAIELACHAIRKRDVGPAYTNIAVMGAFVTLVGGEVIGQMSYVEYGRNRLKRLYDYTLRLGTFVEFNSPTYTAIAIEELNHIHAETGDPESIRLSERLLYLAWKMAAERYHPRTKEWAGPHSRAYSVMLDRSGAENALRRWGEEEENDDPEPEAVRCPEELRSYFRTEEERCFRCPILDEEETGYQSYATTYMTEEYCLGSFSKDMMWHQRRNLIAYVDNGGKPAYVLLRFLKDGKDFSSAVFTGVQDKSDIVFGINMALDYGDWHPVLDPANGVFEADDIRIRLEIGGNVRGVDVRLGDEAGFDASAAIGDQTLRVKRLASCSDKGIPRMAVARSEKQGTIGIDYVIYSGPRERFDLRTWEQAAWAILFTLSPRAEELQAGSDFREGRLSARCEKDGRMMGIRIPAKPDRLERLYRYNEVSFMEEA</sequence>
<gene>
    <name evidence="1" type="ORF">H7B67_10325</name>
</gene>
<accession>A0A841SRD4</accession>
<dbReference type="Proteomes" id="UP000535838">
    <property type="component" value="Unassembled WGS sequence"/>
</dbReference>
<dbReference type="PANTHER" id="PTHR40616">
    <property type="entry name" value="LINALOOL DEHYDRATASE_ISOMERASE DOMAIN-CONTAINING PROTEIN"/>
    <property type="match status" value="1"/>
</dbReference>
<keyword evidence="2" id="KW-1185">Reference proteome</keyword>
<organism evidence="1 2">
    <name type="scientific">Cohnella thailandensis</name>
    <dbReference type="NCBI Taxonomy" id="557557"/>
    <lineage>
        <taxon>Bacteria</taxon>
        <taxon>Bacillati</taxon>
        <taxon>Bacillota</taxon>
        <taxon>Bacilli</taxon>
        <taxon>Bacillales</taxon>
        <taxon>Paenibacillaceae</taxon>
        <taxon>Cohnella</taxon>
    </lineage>
</organism>
<protein>
    <submittedName>
        <fullName evidence="1">Uncharacterized protein</fullName>
    </submittedName>
</protein>
<evidence type="ECO:0000313" key="2">
    <source>
        <dbReference type="Proteomes" id="UP000535838"/>
    </source>
</evidence>
<proteinExistence type="predicted"/>
<reference evidence="1 2" key="1">
    <citation type="submission" date="2020-08" db="EMBL/GenBank/DDBJ databases">
        <title>Cohnella phylogeny.</title>
        <authorList>
            <person name="Dunlap C."/>
        </authorList>
    </citation>
    <scope>NUCLEOTIDE SEQUENCE [LARGE SCALE GENOMIC DNA]</scope>
    <source>
        <strain evidence="1 2">DSM 25241</strain>
    </source>
</reference>